<dbReference type="Proteomes" id="UP000187181">
    <property type="component" value="Unassembled WGS sequence"/>
</dbReference>
<sequence>MVGTFGNTSCKIISKTDLKTILDSAYTYYLEGISYRGNGSLQITSVEAFEGQEQLDLQVTEDLKIKGHPLRPTAHSRRFVILFERPVAWQVVDESWCSFDENEIRDTTGALQMIQNSKYFGYVKEQHGWYEHSLGPAKHYRVGTENEIIEVVSCKEPVIEELNTENHSLGT</sequence>
<gene>
    <name evidence="1" type="ORF">SAMN05444128_1871</name>
</gene>
<dbReference type="EMBL" id="FTPP01000002">
    <property type="protein sequence ID" value="SIT88587.1"/>
    <property type="molecule type" value="Genomic_DNA"/>
</dbReference>
<evidence type="ECO:0000313" key="1">
    <source>
        <dbReference type="EMBL" id="SIT88587.1"/>
    </source>
</evidence>
<dbReference type="AlphaFoldDB" id="A0A1R3XCJ7"/>
<reference evidence="2" key="1">
    <citation type="submission" date="2017-01" db="EMBL/GenBank/DDBJ databases">
        <authorList>
            <person name="Varghese N."/>
            <person name="Submissions S."/>
        </authorList>
    </citation>
    <scope>NUCLEOTIDE SEQUENCE [LARGE SCALE GENOMIC DNA]</scope>
    <source>
        <strain evidence="2">LP100</strain>
    </source>
</reference>
<protein>
    <submittedName>
        <fullName evidence="1">Uncharacterized protein</fullName>
    </submittedName>
</protein>
<keyword evidence="2" id="KW-1185">Reference proteome</keyword>
<evidence type="ECO:0000313" key="2">
    <source>
        <dbReference type="Proteomes" id="UP000187181"/>
    </source>
</evidence>
<accession>A0A1R3XCJ7</accession>
<organism evidence="1 2">
    <name type="scientific">Pontibacter indicus</name>
    <dbReference type="NCBI Taxonomy" id="1317125"/>
    <lineage>
        <taxon>Bacteria</taxon>
        <taxon>Pseudomonadati</taxon>
        <taxon>Bacteroidota</taxon>
        <taxon>Cytophagia</taxon>
        <taxon>Cytophagales</taxon>
        <taxon>Hymenobacteraceae</taxon>
        <taxon>Pontibacter</taxon>
    </lineage>
</organism>
<proteinExistence type="predicted"/>
<name>A0A1R3XCJ7_9BACT</name>
<dbReference type="STRING" id="1317125.SAMN05444128_1871"/>